<dbReference type="InterPro" id="IPR001104">
    <property type="entry name" value="3-oxo-5_a-steroid_4-DH_C"/>
</dbReference>
<evidence type="ECO:0000313" key="9">
    <source>
        <dbReference type="Proteomes" id="UP001285441"/>
    </source>
</evidence>
<comment type="caution">
    <text evidence="8">The sequence shown here is derived from an EMBL/GenBank/DDBJ whole genome shotgun (WGS) entry which is preliminary data.</text>
</comment>
<keyword evidence="3 5" id="KW-1133">Transmembrane helix</keyword>
<evidence type="ECO:0000256" key="5">
    <source>
        <dbReference type="RuleBase" id="RU367081"/>
    </source>
</evidence>
<feature type="region of interest" description="Disordered" evidence="6">
    <location>
        <begin position="56"/>
        <end position="77"/>
    </location>
</feature>
<comment type="subcellular location">
    <subcellularLocation>
        <location evidence="1">Endomembrane system</location>
        <topology evidence="1">Multi-pass membrane protein</topology>
    </subcellularLocation>
    <subcellularLocation>
        <location evidence="5">Endoplasmic reticulum membrane</location>
    </subcellularLocation>
</comment>
<evidence type="ECO:0000256" key="4">
    <source>
        <dbReference type="ARBA" id="ARBA00023136"/>
    </source>
</evidence>
<feature type="transmembrane region" description="Helical" evidence="5">
    <location>
        <begin position="110"/>
        <end position="128"/>
    </location>
</feature>
<dbReference type="GO" id="GO:0003865">
    <property type="term" value="F:3-oxo-5-alpha-steroid 4-dehydrogenase activity"/>
    <property type="evidence" value="ECO:0007669"/>
    <property type="project" value="TreeGrafter"/>
</dbReference>
<dbReference type="EMBL" id="JAULSW010000007">
    <property type="protein sequence ID" value="KAK3375155.1"/>
    <property type="molecule type" value="Genomic_DNA"/>
</dbReference>
<dbReference type="PANTHER" id="PTHR14624">
    <property type="entry name" value="DFG10 PROTEIN"/>
    <property type="match status" value="1"/>
</dbReference>
<evidence type="ECO:0000256" key="3">
    <source>
        <dbReference type="ARBA" id="ARBA00022989"/>
    </source>
</evidence>
<keyword evidence="5" id="KW-0560">Oxidoreductase</keyword>
<evidence type="ECO:0000256" key="6">
    <source>
        <dbReference type="SAM" id="MobiDB-lite"/>
    </source>
</evidence>
<dbReference type="GO" id="GO:0006488">
    <property type="term" value="P:dolichol-linked oligosaccharide biosynthetic process"/>
    <property type="evidence" value="ECO:0007669"/>
    <property type="project" value="UniProtKB-UniRule"/>
</dbReference>
<comment type="similarity">
    <text evidence="5">Belongs to the steroid 5-alpha reductase family. Polyprenal reductase subfamily.</text>
</comment>
<dbReference type="GO" id="GO:0102389">
    <property type="term" value="F:polyprenol reductase activity"/>
    <property type="evidence" value="ECO:0007669"/>
    <property type="project" value="UniProtKB-UniRule"/>
</dbReference>
<feature type="transmembrane region" description="Helical" evidence="5">
    <location>
        <begin position="228"/>
        <end position="246"/>
    </location>
</feature>
<evidence type="ECO:0000313" key="8">
    <source>
        <dbReference type="EMBL" id="KAK3375155.1"/>
    </source>
</evidence>
<keyword evidence="5" id="KW-0521">NADP</keyword>
<dbReference type="Pfam" id="PF02544">
    <property type="entry name" value="Steroid_dh"/>
    <property type="match status" value="1"/>
</dbReference>
<dbReference type="PANTHER" id="PTHR14624:SF0">
    <property type="entry name" value="POLYPRENOL REDUCTASE"/>
    <property type="match status" value="1"/>
</dbReference>
<accession>A0AAE0KG09</accession>
<gene>
    <name evidence="8" type="ORF">B0H63DRAFT_526431</name>
</gene>
<feature type="transmembrane region" description="Helical" evidence="5">
    <location>
        <begin position="188"/>
        <end position="208"/>
    </location>
</feature>
<comment type="pathway">
    <text evidence="5">Protein modification; protein glycosylation.</text>
</comment>
<keyword evidence="4 5" id="KW-0472">Membrane</keyword>
<comment type="function">
    <text evidence="5">Plays a key role in early steps of protein N-linked glycosylation by being involved in the conversion of polyprenol into dolichol. Acts as a polyprenal reductase that mediates the reduction of polyprenal into dolichal in a NADP-dependent mechanism. Dolichols are required for the synthesis of dolichol-linked monosaccharides and the oligosaccharide precursor used for N-glycosylation.</text>
</comment>
<keyword evidence="9" id="KW-1185">Reference proteome</keyword>
<evidence type="ECO:0000256" key="2">
    <source>
        <dbReference type="ARBA" id="ARBA00022692"/>
    </source>
</evidence>
<keyword evidence="5" id="KW-0256">Endoplasmic reticulum</keyword>
<dbReference type="Proteomes" id="UP001285441">
    <property type="component" value="Unassembled WGS sequence"/>
</dbReference>
<evidence type="ECO:0000259" key="7">
    <source>
        <dbReference type="Pfam" id="PF02544"/>
    </source>
</evidence>
<feature type="transmembrane region" description="Helical" evidence="5">
    <location>
        <begin position="148"/>
        <end position="167"/>
    </location>
</feature>
<dbReference type="AlphaFoldDB" id="A0AAE0KG09"/>
<feature type="domain" description="3-oxo-5-alpha-steroid 4-dehydrogenase C-terminal" evidence="7">
    <location>
        <begin position="223"/>
        <end position="288"/>
    </location>
</feature>
<comment type="catalytic activity">
    <reaction evidence="5">
        <text>a di-trans,poly-cis-dolichal + NADP(+) = a di-trans,poly-cis-polyprenal + NADPH + H(+)</text>
        <dbReference type="Rhea" id="RHEA:80727"/>
        <dbReference type="Rhea" id="RHEA-COMP:19536"/>
        <dbReference type="Rhea" id="RHEA-COMP:19537"/>
        <dbReference type="ChEBI" id="CHEBI:15378"/>
        <dbReference type="ChEBI" id="CHEBI:57783"/>
        <dbReference type="ChEBI" id="CHEBI:58349"/>
        <dbReference type="ChEBI" id="CHEBI:231623"/>
        <dbReference type="ChEBI" id="CHEBI:231637"/>
        <dbReference type="EC" id="1.3.1.94"/>
    </reaction>
    <physiologicalReaction direction="right-to-left" evidence="5">
        <dbReference type="Rhea" id="RHEA:80729"/>
    </physiologicalReaction>
</comment>
<reference evidence="8" key="1">
    <citation type="journal article" date="2023" name="Mol. Phylogenet. Evol.">
        <title>Genome-scale phylogeny and comparative genomics of the fungal order Sordariales.</title>
        <authorList>
            <person name="Hensen N."/>
            <person name="Bonometti L."/>
            <person name="Westerberg I."/>
            <person name="Brannstrom I.O."/>
            <person name="Guillou S."/>
            <person name="Cros-Aarteil S."/>
            <person name="Calhoun S."/>
            <person name="Haridas S."/>
            <person name="Kuo A."/>
            <person name="Mondo S."/>
            <person name="Pangilinan J."/>
            <person name="Riley R."/>
            <person name="LaButti K."/>
            <person name="Andreopoulos B."/>
            <person name="Lipzen A."/>
            <person name="Chen C."/>
            <person name="Yan M."/>
            <person name="Daum C."/>
            <person name="Ng V."/>
            <person name="Clum A."/>
            <person name="Steindorff A."/>
            <person name="Ohm R.A."/>
            <person name="Martin F."/>
            <person name="Silar P."/>
            <person name="Natvig D.O."/>
            <person name="Lalanne C."/>
            <person name="Gautier V."/>
            <person name="Ament-Velasquez S.L."/>
            <person name="Kruys A."/>
            <person name="Hutchinson M.I."/>
            <person name="Powell A.J."/>
            <person name="Barry K."/>
            <person name="Miller A.N."/>
            <person name="Grigoriev I.V."/>
            <person name="Debuchy R."/>
            <person name="Gladieux P."/>
            <person name="Hiltunen Thoren M."/>
            <person name="Johannesson H."/>
        </authorList>
    </citation>
    <scope>NUCLEOTIDE SEQUENCE</scope>
    <source>
        <strain evidence="8">CBS 232.78</strain>
    </source>
</reference>
<evidence type="ECO:0000256" key="1">
    <source>
        <dbReference type="ARBA" id="ARBA00004127"/>
    </source>
</evidence>
<dbReference type="PROSITE" id="PS50244">
    <property type="entry name" value="S5A_REDUCTASE"/>
    <property type="match status" value="1"/>
</dbReference>
<reference evidence="8" key="2">
    <citation type="submission" date="2023-06" db="EMBL/GenBank/DDBJ databases">
        <authorList>
            <consortium name="Lawrence Berkeley National Laboratory"/>
            <person name="Haridas S."/>
            <person name="Hensen N."/>
            <person name="Bonometti L."/>
            <person name="Westerberg I."/>
            <person name="Brannstrom I.O."/>
            <person name="Guillou S."/>
            <person name="Cros-Aarteil S."/>
            <person name="Calhoun S."/>
            <person name="Kuo A."/>
            <person name="Mondo S."/>
            <person name="Pangilinan J."/>
            <person name="Riley R."/>
            <person name="LaButti K."/>
            <person name="Andreopoulos B."/>
            <person name="Lipzen A."/>
            <person name="Chen C."/>
            <person name="Yanf M."/>
            <person name="Daum C."/>
            <person name="Ng V."/>
            <person name="Clum A."/>
            <person name="Steindorff A."/>
            <person name="Ohm R."/>
            <person name="Martin F."/>
            <person name="Silar P."/>
            <person name="Natvig D."/>
            <person name="Lalanne C."/>
            <person name="Gautier V."/>
            <person name="Ament-velasquez S.L."/>
            <person name="Kruys A."/>
            <person name="Hutchinson M.I."/>
            <person name="Powell A.J."/>
            <person name="Barry K."/>
            <person name="Miller A.N."/>
            <person name="Grigoriev I.V."/>
            <person name="Debuchy R."/>
            <person name="Gladieux P."/>
            <person name="Thoren M.H."/>
            <person name="Johannesson H."/>
        </authorList>
    </citation>
    <scope>NUCLEOTIDE SEQUENCE</scope>
    <source>
        <strain evidence="8">CBS 232.78</strain>
    </source>
</reference>
<keyword evidence="2 5" id="KW-0812">Transmembrane</keyword>
<dbReference type="InterPro" id="IPR039698">
    <property type="entry name" value="Dfg10/SRD5A3"/>
</dbReference>
<protein>
    <recommendedName>
        <fullName evidence="5">Polyprenal reductase</fullName>
        <ecNumber evidence="5">1.3.1.94</ecNumber>
    </recommendedName>
</protein>
<name>A0AAE0KG09_9PEZI</name>
<dbReference type="GO" id="GO:0160198">
    <property type="term" value="F:polyprenal reductase activity"/>
    <property type="evidence" value="ECO:0007669"/>
    <property type="project" value="UniProtKB-EC"/>
</dbReference>
<dbReference type="EC" id="1.3.1.94" evidence="5"/>
<proteinExistence type="inferred from homology"/>
<sequence>MGWDQFTKGTVSVAALSTVTPAQWCRTFFLLAAGGVGLVAAAPRETRTLLMDYGARKSDDKHEQQQHHVGEPSPQGEKKLARLRRRGGGGSGTLVSLVASVTSRGQVPHAWFVAFYVMSLGCSLFWLAQFLADGALLRRIASRQAADVSVSFAAFEQVAAGWVMMFLQATRRIFEHATIIKPSKSTMWFVHWLLGLCFYLCIGISTWVEGSRAILETSSGSIDHMAPGLKILVATPVFLFAWINQYRSHKHLAGLKKYSFPNEGLFRHLICPHYTCECFVYLSLAVATAPTGECIGNSSMVYRKVWS</sequence>
<dbReference type="GO" id="GO:0005789">
    <property type="term" value="C:endoplasmic reticulum membrane"/>
    <property type="evidence" value="ECO:0007669"/>
    <property type="project" value="UniProtKB-SubCell"/>
</dbReference>
<organism evidence="8 9">
    <name type="scientific">Podospora didyma</name>
    <dbReference type="NCBI Taxonomy" id="330526"/>
    <lineage>
        <taxon>Eukaryota</taxon>
        <taxon>Fungi</taxon>
        <taxon>Dikarya</taxon>
        <taxon>Ascomycota</taxon>
        <taxon>Pezizomycotina</taxon>
        <taxon>Sordariomycetes</taxon>
        <taxon>Sordariomycetidae</taxon>
        <taxon>Sordariales</taxon>
        <taxon>Podosporaceae</taxon>
        <taxon>Podospora</taxon>
    </lineage>
</organism>
<dbReference type="GO" id="GO:0016095">
    <property type="term" value="P:polyprenol catabolic process"/>
    <property type="evidence" value="ECO:0007669"/>
    <property type="project" value="UniProtKB-UniRule"/>
</dbReference>